<dbReference type="EMBL" id="CP124550">
    <property type="protein sequence ID" value="WIO46119.1"/>
    <property type="molecule type" value="Genomic_DNA"/>
</dbReference>
<evidence type="ECO:0000313" key="2">
    <source>
        <dbReference type="Proteomes" id="UP001177295"/>
    </source>
</evidence>
<proteinExistence type="predicted"/>
<organism evidence="1 2">
    <name type="scientific">Candidatus Southlakia epibionticum</name>
    <dbReference type="NCBI Taxonomy" id="3043284"/>
    <lineage>
        <taxon>Bacteria</taxon>
        <taxon>Candidatus Saccharimonadota</taxon>
        <taxon>Candidatus Saccharimonadia</taxon>
        <taxon>Candidatus Saccharimonadales</taxon>
        <taxon>Candidatus Saccharimonadaceae</taxon>
        <taxon>Candidatus Southlakia</taxon>
    </lineage>
</organism>
<keyword evidence="2" id="KW-1185">Reference proteome</keyword>
<protein>
    <submittedName>
        <fullName evidence="1">Uncharacterized protein</fullName>
    </submittedName>
</protein>
<evidence type="ECO:0000313" key="1">
    <source>
        <dbReference type="EMBL" id="WIO46119.1"/>
    </source>
</evidence>
<reference evidence="1 2" key="1">
    <citation type="journal article" date="2023" name="Cell">
        <title>Genetic manipulation of Patescibacteria provides mechanistic insights into microbial dark matter and the epibiotic lifestyle.</title>
        <authorList>
            <person name="Wang Y."/>
            <person name="Gallagher L.A."/>
            <person name="Andrade P.A."/>
            <person name="Liu A."/>
            <person name="Humphreys I.R."/>
            <person name="Turkarslan S."/>
            <person name="Cutler K.J."/>
            <person name="Arrieta-Ortiz M.L."/>
            <person name="Li Y."/>
            <person name="Radey M.C."/>
            <person name="McLean J.S."/>
            <person name="Cong Q."/>
            <person name="Baker D."/>
            <person name="Baliga N.S."/>
            <person name="Peterson S.B."/>
            <person name="Mougous J.D."/>
        </authorList>
    </citation>
    <scope>NUCLEOTIDE SEQUENCE [LARGE SCALE GENOMIC DNA]</scope>
    <source>
        <strain evidence="1 2">ML1</strain>
    </source>
</reference>
<dbReference type="Proteomes" id="UP001177295">
    <property type="component" value="Chromosome"/>
</dbReference>
<accession>A0ABY8WWX3</accession>
<sequence length="136" mass="15138">MMQTRKDYMTVERFPLDRIRSQQGTLAGAMAKQTVKHEDIDGNQVETRIDDLPHDPRAIATAVLDRLVDIPNDISAEDGVACIKGEYEHVLDTRPKDSWRISFSAGAVAHDALVQAFLKTQNDEEASVSEQITDDA</sequence>
<gene>
    <name evidence="1" type="ORF">SEML1_0498</name>
</gene>
<name>A0ABY8WWX3_9BACT</name>